<dbReference type="PROSITE" id="PS51257">
    <property type="entry name" value="PROKAR_LIPOPROTEIN"/>
    <property type="match status" value="1"/>
</dbReference>
<dbReference type="CDD" id="cd02440">
    <property type="entry name" value="AdoMet_MTases"/>
    <property type="match status" value="1"/>
</dbReference>
<dbReference type="Pfam" id="PF08241">
    <property type="entry name" value="Methyltransf_11"/>
    <property type="match status" value="1"/>
</dbReference>
<name>A0A9D7E2P8_9PROT</name>
<dbReference type="PANTHER" id="PTHR43861">
    <property type="entry name" value="TRANS-ACONITATE 2-METHYLTRANSFERASE-RELATED"/>
    <property type="match status" value="1"/>
</dbReference>
<evidence type="ECO:0000313" key="2">
    <source>
        <dbReference type="EMBL" id="MBK6972633.1"/>
    </source>
</evidence>
<sequence length="685" mass="74497">MAGCIKLVQELLGIVGPGSFLILGCEEPSLPAELFAHGCRVFVVPGPEARFDHDFGGCVGPLLPDGTAPFDCVVVCGSMMMAIDDPVGVFSALRAYTSRYVVLAPGDLLLQSHAMGARGQEGSWAQSALAAGYRRAPVQFSVGLYSELNHPQLRDLSAFELISDAALKSGTMDWLLANRDLHMDMSREWSPRADAHMVRYALAADWVRPGDTVLDCACGLGYGSAILAASSSGANFIGVDVDEQAVAYAQSQFGERYGVDYVAASGADLHFLEDCSVDTIVSFETIEHVEDYPALIAEFRRVLKPDGRIIASVPNLWVDETGRDPNPYHFHAFDWPKFRHAFADGFIVEARFRQDAPGGFKMWDSQRALARRPLDSGEPDTEWWIVVASADPLGGATAQYRHPQFARSSHEGSHVAEFGAGYAVPWLYRTMVQMGERIADEGALDELALRVLGSLPLETADAGAAITILGYRLLALDRHEQVADLCNLVDAYSAIASDNPHILRWKLSANYVAALLTLRCADRDRAADYFEKVAQLDPLIFSPLLTTKTIAARFWRGVMHLVDGDAQAARQSFLAGVEAARRALHAPDQNAIGDPEAPLTFGFQELAEVADMASQCALAIANLDDYARSPGKFWRRVDVKRFGLASWAKHLDAENASLRAAVDRALAGGVQSSLRQGDARQPVEV</sequence>
<dbReference type="GO" id="GO:0008757">
    <property type="term" value="F:S-adenosylmethionine-dependent methyltransferase activity"/>
    <property type="evidence" value="ECO:0007669"/>
    <property type="project" value="InterPro"/>
</dbReference>
<accession>A0A9D7E2P8</accession>
<dbReference type="Gene3D" id="3.40.50.150">
    <property type="entry name" value="Vaccinia Virus protein VP39"/>
    <property type="match status" value="1"/>
</dbReference>
<reference evidence="2" key="1">
    <citation type="submission" date="2020-10" db="EMBL/GenBank/DDBJ databases">
        <title>Connecting structure to function with the recovery of over 1000 high-quality activated sludge metagenome-assembled genomes encoding full-length rRNA genes using long-read sequencing.</title>
        <authorList>
            <person name="Singleton C.M."/>
            <person name="Petriglieri F."/>
            <person name="Kristensen J.M."/>
            <person name="Kirkegaard R.H."/>
            <person name="Michaelsen T.Y."/>
            <person name="Andersen M.H."/>
            <person name="Karst S.M."/>
            <person name="Dueholm M.S."/>
            <person name="Nielsen P.H."/>
            <person name="Albertsen M."/>
        </authorList>
    </citation>
    <scope>NUCLEOTIDE SEQUENCE</scope>
    <source>
        <strain evidence="2">Bjer_18-Q3-R1-45_BAT3C.347</strain>
    </source>
</reference>
<protein>
    <submittedName>
        <fullName evidence="2">Class I SAM-dependent methyltransferase</fullName>
    </submittedName>
</protein>
<dbReference type="InterPro" id="IPR029063">
    <property type="entry name" value="SAM-dependent_MTases_sf"/>
</dbReference>
<dbReference type="GO" id="GO:0032259">
    <property type="term" value="P:methylation"/>
    <property type="evidence" value="ECO:0007669"/>
    <property type="project" value="UniProtKB-KW"/>
</dbReference>
<comment type="caution">
    <text evidence="2">The sequence shown here is derived from an EMBL/GenBank/DDBJ whole genome shotgun (WGS) entry which is preliminary data.</text>
</comment>
<proteinExistence type="predicted"/>
<dbReference type="EMBL" id="JADJEV010000003">
    <property type="protein sequence ID" value="MBK6972633.1"/>
    <property type="molecule type" value="Genomic_DNA"/>
</dbReference>
<keyword evidence="2" id="KW-0489">Methyltransferase</keyword>
<keyword evidence="2" id="KW-0808">Transferase</keyword>
<dbReference type="InterPro" id="IPR013216">
    <property type="entry name" value="Methyltransf_11"/>
</dbReference>
<dbReference type="SUPFAM" id="SSF53335">
    <property type="entry name" value="S-adenosyl-L-methionine-dependent methyltransferases"/>
    <property type="match status" value="1"/>
</dbReference>
<gene>
    <name evidence="2" type="ORF">IPH26_06650</name>
</gene>
<dbReference type="AlphaFoldDB" id="A0A9D7E2P8"/>
<evidence type="ECO:0000259" key="1">
    <source>
        <dbReference type="Pfam" id="PF08241"/>
    </source>
</evidence>
<dbReference type="Proteomes" id="UP000807785">
    <property type="component" value="Unassembled WGS sequence"/>
</dbReference>
<evidence type="ECO:0000313" key="3">
    <source>
        <dbReference type="Proteomes" id="UP000807785"/>
    </source>
</evidence>
<organism evidence="2 3">
    <name type="scientific">Candidatus Methylophosphatis roskildensis</name>
    <dbReference type="NCBI Taxonomy" id="2899263"/>
    <lineage>
        <taxon>Bacteria</taxon>
        <taxon>Pseudomonadati</taxon>
        <taxon>Pseudomonadota</taxon>
        <taxon>Betaproteobacteria</taxon>
        <taxon>Nitrosomonadales</taxon>
        <taxon>Sterolibacteriaceae</taxon>
        <taxon>Candidatus Methylophosphatis</taxon>
    </lineage>
</organism>
<feature type="domain" description="Methyltransferase type 11" evidence="1">
    <location>
        <begin position="214"/>
        <end position="310"/>
    </location>
</feature>